<dbReference type="EMBL" id="JAACJK010000060">
    <property type="protein sequence ID" value="KAF5335733.1"/>
    <property type="molecule type" value="Genomic_DNA"/>
</dbReference>
<proteinExistence type="predicted"/>
<sequence length="143" mass="16355">MDRLFMRSIWGTSIEVQRSPCQVLGWELRIGFRVSRVPNFAMGAVHPAPVIFQPIELINDRELYGRVLQLHGRVPPPLRPRRSGGLRMRGTGTRKGIEALAKFLKESGAFTRDGRTPNKRDAPRWEDEREPGVEEDKESDEYG</sequence>
<gene>
    <name evidence="2" type="ORF">D9611_009723</name>
</gene>
<reference evidence="2 3" key="1">
    <citation type="journal article" date="2020" name="ISME J.">
        <title>Uncovering the hidden diversity of litter-decomposition mechanisms in mushroom-forming fungi.</title>
        <authorList>
            <person name="Floudas D."/>
            <person name="Bentzer J."/>
            <person name="Ahren D."/>
            <person name="Johansson T."/>
            <person name="Persson P."/>
            <person name="Tunlid A."/>
        </authorList>
    </citation>
    <scope>NUCLEOTIDE SEQUENCE [LARGE SCALE GENOMIC DNA]</scope>
    <source>
        <strain evidence="2 3">CBS 175.51</strain>
    </source>
</reference>
<protein>
    <submittedName>
        <fullName evidence="2">Uncharacterized protein</fullName>
    </submittedName>
</protein>
<keyword evidence="3" id="KW-1185">Reference proteome</keyword>
<accession>A0A8H5C693</accession>
<evidence type="ECO:0000313" key="2">
    <source>
        <dbReference type="EMBL" id="KAF5335733.1"/>
    </source>
</evidence>
<dbReference type="OrthoDB" id="2949700at2759"/>
<dbReference type="Proteomes" id="UP000541558">
    <property type="component" value="Unassembled WGS sequence"/>
</dbReference>
<evidence type="ECO:0000313" key="3">
    <source>
        <dbReference type="Proteomes" id="UP000541558"/>
    </source>
</evidence>
<name>A0A8H5C693_9AGAR</name>
<comment type="caution">
    <text evidence="2">The sequence shown here is derived from an EMBL/GenBank/DDBJ whole genome shotgun (WGS) entry which is preliminary data.</text>
</comment>
<dbReference type="AlphaFoldDB" id="A0A8H5C693"/>
<evidence type="ECO:0000256" key="1">
    <source>
        <dbReference type="SAM" id="MobiDB-lite"/>
    </source>
</evidence>
<feature type="region of interest" description="Disordered" evidence="1">
    <location>
        <begin position="108"/>
        <end position="143"/>
    </location>
</feature>
<organism evidence="2 3">
    <name type="scientific">Ephemerocybe angulata</name>
    <dbReference type="NCBI Taxonomy" id="980116"/>
    <lineage>
        <taxon>Eukaryota</taxon>
        <taxon>Fungi</taxon>
        <taxon>Dikarya</taxon>
        <taxon>Basidiomycota</taxon>
        <taxon>Agaricomycotina</taxon>
        <taxon>Agaricomycetes</taxon>
        <taxon>Agaricomycetidae</taxon>
        <taxon>Agaricales</taxon>
        <taxon>Agaricineae</taxon>
        <taxon>Psathyrellaceae</taxon>
        <taxon>Ephemerocybe</taxon>
    </lineage>
</organism>
<feature type="compositionally biased region" description="Basic and acidic residues" evidence="1">
    <location>
        <begin position="112"/>
        <end position="134"/>
    </location>
</feature>